<dbReference type="GeneID" id="4781682"/>
<dbReference type="EMBL" id="CP000493">
    <property type="protein sequence ID" value="ABM80220.1"/>
    <property type="molecule type" value="Genomic_DNA"/>
</dbReference>
<dbReference type="OrthoDB" id="46192at2157"/>
<dbReference type="SUPFAM" id="SSF102114">
    <property type="entry name" value="Radical SAM enzymes"/>
    <property type="match status" value="1"/>
</dbReference>
<dbReference type="SMART" id="SM00729">
    <property type="entry name" value="Elp3"/>
    <property type="match status" value="1"/>
</dbReference>
<evidence type="ECO:0000259" key="1">
    <source>
        <dbReference type="PROSITE" id="PS51918"/>
    </source>
</evidence>
<dbReference type="PROSITE" id="PS51918">
    <property type="entry name" value="RADICAL_SAM"/>
    <property type="match status" value="1"/>
</dbReference>
<dbReference type="EC" id="1.-.-.-" evidence="2"/>
<dbReference type="Gene3D" id="3.80.30.20">
    <property type="entry name" value="tm_1862 like domain"/>
    <property type="match status" value="1"/>
</dbReference>
<dbReference type="InterPro" id="IPR034505">
    <property type="entry name" value="Coproporphyrinogen-III_oxidase"/>
</dbReference>
<organism evidence="2 3">
    <name type="scientific">Hyperthermus butylicus (strain DSM 5456 / JCM 9403 / PLM1-5)</name>
    <dbReference type="NCBI Taxonomy" id="415426"/>
    <lineage>
        <taxon>Archaea</taxon>
        <taxon>Thermoproteota</taxon>
        <taxon>Thermoprotei</taxon>
        <taxon>Desulfurococcales</taxon>
        <taxon>Pyrodictiaceae</taxon>
        <taxon>Hyperthermus</taxon>
    </lineage>
</organism>
<dbReference type="AlphaFoldDB" id="A2BJQ9"/>
<dbReference type="InterPro" id="IPR058240">
    <property type="entry name" value="rSAM_sf"/>
</dbReference>
<keyword evidence="2" id="KW-0560">Oxidoreductase</keyword>
<dbReference type="EnsemblBacteria" id="ABM80220">
    <property type="protein sequence ID" value="ABM80220"/>
    <property type="gene ID" value="Hbut_0348"/>
</dbReference>
<dbReference type="GO" id="GO:0016491">
    <property type="term" value="F:oxidoreductase activity"/>
    <property type="evidence" value="ECO:0007669"/>
    <property type="project" value="UniProtKB-KW"/>
</dbReference>
<evidence type="ECO:0000313" key="3">
    <source>
        <dbReference type="Proteomes" id="UP000002593"/>
    </source>
</evidence>
<proteinExistence type="predicted"/>
<dbReference type="PANTHER" id="PTHR13932:SF5">
    <property type="entry name" value="RADICAL S-ADENOSYL METHIONINE DOMAIN-CONTAINING PROTEIN 1, MITOCHONDRIAL"/>
    <property type="match status" value="1"/>
</dbReference>
<dbReference type="InterPro" id="IPR023404">
    <property type="entry name" value="rSAM_horseshoe"/>
</dbReference>
<reference evidence="2 3" key="1">
    <citation type="journal article" date="2007" name="Archaea">
        <title>The genome of Hyperthermus butylicus: a sulfur-reducing, peptide fermenting, neutrophilic Crenarchaeote growing up to 108 degrees C.</title>
        <authorList>
            <person name="Brugger K."/>
            <person name="Chen L."/>
            <person name="Stark M."/>
            <person name="Zibat A."/>
            <person name="Redder P."/>
            <person name="Ruepp A."/>
            <person name="Awayez M."/>
            <person name="She Q."/>
            <person name="Garrett R.A."/>
            <person name="Klenk H.P."/>
        </authorList>
    </citation>
    <scope>NUCLEOTIDE SEQUENCE [LARGE SCALE GENOMIC DNA]</scope>
    <source>
        <strain evidence="3">DSM 5456 / JCM 9403 / PLM1-5</strain>
    </source>
</reference>
<accession>A2BJQ9</accession>
<dbReference type="STRING" id="415426.Hbut_0348"/>
<dbReference type="CDD" id="cd01335">
    <property type="entry name" value="Radical_SAM"/>
    <property type="match status" value="1"/>
</dbReference>
<gene>
    <name evidence="2" type="ordered locus">Hbut_0348</name>
</gene>
<dbReference type="InterPro" id="IPR007197">
    <property type="entry name" value="rSAM"/>
</dbReference>
<dbReference type="SFLD" id="SFLDG01065">
    <property type="entry name" value="anaerobic_coproporphyrinogen-I"/>
    <property type="match status" value="1"/>
</dbReference>
<evidence type="ECO:0000313" key="2">
    <source>
        <dbReference type="EMBL" id="ABM80220.1"/>
    </source>
</evidence>
<feature type="domain" description="Radical SAM core" evidence="1">
    <location>
        <begin position="52"/>
        <end position="283"/>
    </location>
</feature>
<dbReference type="eggNOG" id="arCOG07424">
    <property type="taxonomic scope" value="Archaea"/>
</dbReference>
<dbReference type="HOGENOM" id="CLU_027579_3_1_2"/>
<dbReference type="Pfam" id="PF04055">
    <property type="entry name" value="Radical_SAM"/>
    <property type="match status" value="1"/>
</dbReference>
<dbReference type="KEGG" id="hbu:Hbut_0348"/>
<dbReference type="GO" id="GO:0051539">
    <property type="term" value="F:4 iron, 4 sulfur cluster binding"/>
    <property type="evidence" value="ECO:0007669"/>
    <property type="project" value="TreeGrafter"/>
</dbReference>
<keyword evidence="3" id="KW-1185">Reference proteome</keyword>
<dbReference type="InterPro" id="IPR006638">
    <property type="entry name" value="Elp3/MiaA/NifB-like_rSAM"/>
</dbReference>
<dbReference type="GO" id="GO:0006779">
    <property type="term" value="P:porphyrin-containing compound biosynthetic process"/>
    <property type="evidence" value="ECO:0007669"/>
    <property type="project" value="TreeGrafter"/>
</dbReference>
<dbReference type="Proteomes" id="UP000002593">
    <property type="component" value="Chromosome"/>
</dbReference>
<sequence length="435" mass="49186">MRSIEVHEVHIPRRARLLAKTASRMALYAAERFFKRLIKRGVDPEEHVKTIRSASGHYALYIHMPFCHRPLCTFCCFVRYPFHEKRHREYIDALLQEISWLASTAEGAHIETLYIGGGTPSIDVYSLARVIDAVREAFGGKVQVSTEANPRDLTDEAVSVLRSAGVSRLSIGVQALEQKRLLELGRLNNTVEDVYRAVDLVKGKFETVNIDIIWGIRSDTPAVVAREAARALSLPVDQVTFYPLMPAPGLRELEKKRREGPWHPLEHRLYGVILGEALSRGFRPATPWCMDRGSRLIDEYVVDYDKFLALGISGIGRVGSYVYVNTFSLEKYSRLVRERGFPTVIGSMVSTNSDMLYYSFTAAFGLRWPPPRIDLYGLRGYLLASTGSAVLKLLGERRGSNKITQPGSLYLLHSIQRSIYMAVNMLREYGMQVQI</sequence>
<dbReference type="RefSeq" id="WP_011821538.1">
    <property type="nucleotide sequence ID" value="NC_008818.1"/>
</dbReference>
<dbReference type="GO" id="GO:0005737">
    <property type="term" value="C:cytoplasm"/>
    <property type="evidence" value="ECO:0007669"/>
    <property type="project" value="TreeGrafter"/>
</dbReference>
<protein>
    <submittedName>
        <fullName evidence="2">Oxygen-independent coproporphyrinogen III oxidase</fullName>
        <ecNumber evidence="2">1.-.-.-</ecNumber>
    </submittedName>
</protein>
<dbReference type="PANTHER" id="PTHR13932">
    <property type="entry name" value="COPROPORPHYRINIGEN III OXIDASE"/>
    <property type="match status" value="1"/>
</dbReference>
<name>A2BJQ9_HYPBU</name>
<dbReference type="SFLD" id="SFLDS00029">
    <property type="entry name" value="Radical_SAM"/>
    <property type="match status" value="1"/>
</dbReference>